<dbReference type="GO" id="GO:0003700">
    <property type="term" value="F:DNA-binding transcription factor activity"/>
    <property type="evidence" value="ECO:0007669"/>
    <property type="project" value="InterPro"/>
</dbReference>
<dbReference type="RefSeq" id="XP_001436229.1">
    <property type="nucleotide sequence ID" value="XM_001436192.1"/>
</dbReference>
<dbReference type="EMBL" id="CT868063">
    <property type="protein sequence ID" value="CAK68832.1"/>
    <property type="molecule type" value="Genomic_DNA"/>
</dbReference>
<keyword evidence="2" id="KW-0238">DNA-binding</keyword>
<dbReference type="PANTHER" id="PTHR10015">
    <property type="entry name" value="HEAT SHOCK TRANSCRIPTION FACTOR"/>
    <property type="match status" value="1"/>
</dbReference>
<dbReference type="InterPro" id="IPR036388">
    <property type="entry name" value="WH-like_DNA-bd_sf"/>
</dbReference>
<feature type="domain" description="HSF-type DNA-binding" evidence="6">
    <location>
        <begin position="15"/>
        <end position="110"/>
    </location>
</feature>
<dbReference type="FunFam" id="1.10.10.10:FF:000334">
    <property type="entry name" value="Heat shock factor protein 2"/>
    <property type="match status" value="1"/>
</dbReference>
<evidence type="ECO:0000256" key="2">
    <source>
        <dbReference type="ARBA" id="ARBA00023125"/>
    </source>
</evidence>
<evidence type="ECO:0000256" key="4">
    <source>
        <dbReference type="RuleBase" id="RU004020"/>
    </source>
</evidence>
<feature type="region of interest" description="Disordered" evidence="5">
    <location>
        <begin position="334"/>
        <end position="368"/>
    </location>
</feature>
<dbReference type="eggNOG" id="KOG0627">
    <property type="taxonomic scope" value="Eukaryota"/>
</dbReference>
<reference evidence="7 8" key="1">
    <citation type="journal article" date="2006" name="Nature">
        <title>Global trends of whole-genome duplications revealed by the ciliate Paramecium tetraurelia.</title>
        <authorList>
            <consortium name="Genoscope"/>
            <person name="Aury J.-M."/>
            <person name="Jaillon O."/>
            <person name="Duret L."/>
            <person name="Noel B."/>
            <person name="Jubin C."/>
            <person name="Porcel B.M."/>
            <person name="Segurens B."/>
            <person name="Daubin V."/>
            <person name="Anthouard V."/>
            <person name="Aiach N."/>
            <person name="Arnaiz O."/>
            <person name="Billaut A."/>
            <person name="Beisson J."/>
            <person name="Blanc I."/>
            <person name="Bouhouche K."/>
            <person name="Camara F."/>
            <person name="Duharcourt S."/>
            <person name="Guigo R."/>
            <person name="Gogendeau D."/>
            <person name="Katinka M."/>
            <person name="Keller A.-M."/>
            <person name="Kissmehl R."/>
            <person name="Klotz C."/>
            <person name="Koll F."/>
            <person name="Le Moue A."/>
            <person name="Lepere C."/>
            <person name="Malinsky S."/>
            <person name="Nowacki M."/>
            <person name="Nowak J.K."/>
            <person name="Plattner H."/>
            <person name="Poulain J."/>
            <person name="Ruiz F."/>
            <person name="Serrano V."/>
            <person name="Zagulski M."/>
            <person name="Dessen P."/>
            <person name="Betermier M."/>
            <person name="Weissenbach J."/>
            <person name="Scarpelli C."/>
            <person name="Schachter V."/>
            <person name="Sperling L."/>
            <person name="Meyer E."/>
            <person name="Cohen J."/>
            <person name="Wincker P."/>
        </authorList>
    </citation>
    <scope>NUCLEOTIDE SEQUENCE [LARGE SCALE GENOMIC DNA]</scope>
    <source>
        <strain evidence="7 8">Stock d4-2</strain>
    </source>
</reference>
<dbReference type="InterPro" id="IPR036390">
    <property type="entry name" value="WH_DNA-bd_sf"/>
</dbReference>
<evidence type="ECO:0000313" key="8">
    <source>
        <dbReference type="Proteomes" id="UP000000600"/>
    </source>
</evidence>
<dbReference type="SUPFAM" id="SSF46785">
    <property type="entry name" value="Winged helix' DNA-binding domain"/>
    <property type="match status" value="1"/>
</dbReference>
<evidence type="ECO:0000256" key="1">
    <source>
        <dbReference type="ARBA" id="ARBA00004123"/>
    </source>
</evidence>
<dbReference type="Pfam" id="PF00447">
    <property type="entry name" value="HSF_DNA-bind"/>
    <property type="match status" value="1"/>
</dbReference>
<evidence type="ECO:0000256" key="3">
    <source>
        <dbReference type="ARBA" id="ARBA00023242"/>
    </source>
</evidence>
<dbReference type="STRING" id="5888.A0CDG5"/>
<dbReference type="GeneID" id="5022014"/>
<protein>
    <recommendedName>
        <fullName evidence="6">HSF-type DNA-binding domain-containing protein</fullName>
    </recommendedName>
</protein>
<dbReference type="HOGENOM" id="CLU_064199_0_0_1"/>
<dbReference type="AlphaFoldDB" id="A0CDG5"/>
<keyword evidence="8" id="KW-1185">Reference proteome</keyword>
<evidence type="ECO:0000313" key="7">
    <source>
        <dbReference type="EMBL" id="CAK68832.1"/>
    </source>
</evidence>
<keyword evidence="3" id="KW-0539">Nucleus</keyword>
<evidence type="ECO:0000259" key="6">
    <source>
        <dbReference type="SMART" id="SM00415"/>
    </source>
</evidence>
<dbReference type="InterPro" id="IPR000232">
    <property type="entry name" value="HSF_DNA-bd"/>
</dbReference>
<dbReference type="KEGG" id="ptm:GSPATT00007043001"/>
<dbReference type="OMA" id="YSCEEPS"/>
<dbReference type="SMART" id="SM00415">
    <property type="entry name" value="HSF"/>
    <property type="match status" value="1"/>
</dbReference>
<comment type="subcellular location">
    <subcellularLocation>
        <location evidence="1">Nucleus</location>
    </subcellularLocation>
</comment>
<dbReference type="PRINTS" id="PR00056">
    <property type="entry name" value="HSFDOMAIN"/>
</dbReference>
<dbReference type="GO" id="GO:0043565">
    <property type="term" value="F:sequence-specific DNA binding"/>
    <property type="evidence" value="ECO:0007669"/>
    <property type="project" value="InterPro"/>
</dbReference>
<dbReference type="Gene3D" id="1.10.10.10">
    <property type="entry name" value="Winged helix-like DNA-binding domain superfamily/Winged helix DNA-binding domain"/>
    <property type="match status" value="1"/>
</dbReference>
<dbReference type="InParanoid" id="A0CDG5"/>
<name>A0CDG5_PARTE</name>
<organism evidence="7 8">
    <name type="scientific">Paramecium tetraurelia</name>
    <dbReference type="NCBI Taxonomy" id="5888"/>
    <lineage>
        <taxon>Eukaryota</taxon>
        <taxon>Sar</taxon>
        <taxon>Alveolata</taxon>
        <taxon>Ciliophora</taxon>
        <taxon>Intramacronucleata</taxon>
        <taxon>Oligohymenophorea</taxon>
        <taxon>Peniculida</taxon>
        <taxon>Parameciidae</taxon>
        <taxon>Paramecium</taxon>
    </lineage>
</organism>
<dbReference type="GO" id="GO:0005634">
    <property type="term" value="C:nucleus"/>
    <property type="evidence" value="ECO:0007669"/>
    <property type="project" value="UniProtKB-SubCell"/>
</dbReference>
<dbReference type="PANTHER" id="PTHR10015:SF206">
    <property type="entry name" value="HSF-TYPE DNA-BINDING DOMAIN-CONTAINING PROTEIN"/>
    <property type="match status" value="1"/>
</dbReference>
<dbReference type="OrthoDB" id="60033at2759"/>
<comment type="similarity">
    <text evidence="4">Belongs to the HSF family.</text>
</comment>
<gene>
    <name evidence="7" type="ORF">GSPATT00007043001</name>
</gene>
<accession>A0CDG5</accession>
<evidence type="ECO:0000256" key="5">
    <source>
        <dbReference type="SAM" id="MobiDB-lite"/>
    </source>
</evidence>
<proteinExistence type="inferred from homology"/>
<dbReference type="Proteomes" id="UP000000600">
    <property type="component" value="Unassembled WGS sequence"/>
</dbReference>
<sequence>MSNQDINDLPALKVNVPSFLMKTYEILENSSLSHIITWNQEGNAFIVLNSHELSSKVLANYFKHKNYPSFLRQLNMYSFKKTKNHYGQSEFRHQWFRRGLKSMLQYIRRRNQDDSENKIEIKNTNIQKIDNYKQEHDEMKKVVREIQTTQFQMEVDFSASMEQNVQATRSSQTILVQIKCNSNSIENLIVFPCSWLRLSHTSPIQVTSSKIYQAYQMGDLYKYSCEEPSPSRLEHSYIVPYNENNTQYSNVGSPYHQYSCNSPIHLLLSRQNQCNVQKQILEFQDYCFQFDPNLFQFNRSTQQQQQLALPAPALNSYLRIHKSITIEASNNYSLQSSSQNSPYRIASPIHSSSTDSKNPERFNFYQQA</sequence>